<organism evidence="1 2">
    <name type="scientific">Gossypium arboreum</name>
    <name type="common">Tree cotton</name>
    <name type="synonym">Gossypium nanking</name>
    <dbReference type="NCBI Taxonomy" id="29729"/>
    <lineage>
        <taxon>Eukaryota</taxon>
        <taxon>Viridiplantae</taxon>
        <taxon>Streptophyta</taxon>
        <taxon>Embryophyta</taxon>
        <taxon>Tracheophyta</taxon>
        <taxon>Spermatophyta</taxon>
        <taxon>Magnoliopsida</taxon>
        <taxon>eudicotyledons</taxon>
        <taxon>Gunneridae</taxon>
        <taxon>Pentapetalae</taxon>
        <taxon>rosids</taxon>
        <taxon>malvids</taxon>
        <taxon>Malvales</taxon>
        <taxon>Malvaceae</taxon>
        <taxon>Malvoideae</taxon>
        <taxon>Gossypium</taxon>
    </lineage>
</organism>
<evidence type="ECO:0000313" key="1">
    <source>
        <dbReference type="EMBL" id="KHG10992.1"/>
    </source>
</evidence>
<dbReference type="AlphaFoldDB" id="A0A0B0NE71"/>
<gene>
    <name evidence="1" type="ORF">F383_14414</name>
</gene>
<keyword evidence="2" id="KW-1185">Reference proteome</keyword>
<evidence type="ECO:0000313" key="2">
    <source>
        <dbReference type="Proteomes" id="UP000032142"/>
    </source>
</evidence>
<proteinExistence type="predicted"/>
<accession>A0A0B0NE71</accession>
<reference evidence="2" key="1">
    <citation type="submission" date="2014-09" db="EMBL/GenBank/DDBJ databases">
        <authorList>
            <person name="Mudge J."/>
            <person name="Ramaraj T."/>
            <person name="Lindquist I.E."/>
            <person name="Bharti A.K."/>
            <person name="Sundararajan A."/>
            <person name="Cameron C.T."/>
            <person name="Woodward J.E."/>
            <person name="May G.D."/>
            <person name="Brubaker C."/>
            <person name="Broadhvest J."/>
            <person name="Wilkins T.A."/>
        </authorList>
    </citation>
    <scope>NUCLEOTIDE SEQUENCE</scope>
    <source>
        <strain evidence="2">cv. AKA8401</strain>
    </source>
</reference>
<dbReference type="EMBL" id="KN394992">
    <property type="protein sequence ID" value="KHG10992.1"/>
    <property type="molecule type" value="Genomic_DNA"/>
</dbReference>
<protein>
    <submittedName>
        <fullName evidence="1">Extracellular calcium-sensing receptor</fullName>
    </submittedName>
</protein>
<name>A0A0B0NE71_GOSAR</name>
<sequence>MTLGYRYVITCKTMSETLASLINFV</sequence>
<keyword evidence="1" id="KW-0675">Receptor</keyword>
<dbReference type="Proteomes" id="UP000032142">
    <property type="component" value="Unassembled WGS sequence"/>
</dbReference>